<gene>
    <name evidence="9" type="ORF">BOVATA_036880</name>
</gene>
<evidence type="ECO:0000256" key="4">
    <source>
        <dbReference type="ARBA" id="ARBA00022840"/>
    </source>
</evidence>
<keyword evidence="4" id="KW-0067">ATP-binding</keyword>
<dbReference type="InterPro" id="IPR016151">
    <property type="entry name" value="DNA_mismatch_repair_MutS_N"/>
</dbReference>
<feature type="domain" description="DNA mismatch repair proteins mutS family" evidence="8">
    <location>
        <begin position="1118"/>
        <end position="1306"/>
    </location>
</feature>
<dbReference type="SUPFAM" id="SSF52540">
    <property type="entry name" value="P-loop containing nucleoside triphosphate hydrolases"/>
    <property type="match status" value="1"/>
</dbReference>
<dbReference type="InterPro" id="IPR000432">
    <property type="entry name" value="DNA_mismatch_repair_MutS_C"/>
</dbReference>
<reference evidence="9 10" key="1">
    <citation type="journal article" date="2017" name="BMC Genomics">
        <title>Whole-genome assembly of Babesia ovata and comparative genomics between closely related pathogens.</title>
        <authorList>
            <person name="Yamagishi J."/>
            <person name="Asada M."/>
            <person name="Hakimi H."/>
            <person name="Tanaka T.Q."/>
            <person name="Sugimoto C."/>
            <person name="Kawazu S."/>
        </authorList>
    </citation>
    <scope>NUCLEOTIDE SEQUENCE [LARGE SCALE GENOMIC DNA]</scope>
    <source>
        <strain evidence="9 10">Miyake</strain>
    </source>
</reference>
<evidence type="ECO:0000259" key="8">
    <source>
        <dbReference type="SMART" id="SM00534"/>
    </source>
</evidence>
<evidence type="ECO:0000259" key="7">
    <source>
        <dbReference type="SMART" id="SM00533"/>
    </source>
</evidence>
<feature type="compositionally biased region" description="Basic residues" evidence="6">
    <location>
        <begin position="237"/>
        <end position="246"/>
    </location>
</feature>
<evidence type="ECO:0000313" key="10">
    <source>
        <dbReference type="Proteomes" id="UP000236319"/>
    </source>
</evidence>
<dbReference type="SMART" id="SM00533">
    <property type="entry name" value="MUTSd"/>
    <property type="match status" value="1"/>
</dbReference>
<dbReference type="GO" id="GO:0005524">
    <property type="term" value="F:ATP binding"/>
    <property type="evidence" value="ECO:0007669"/>
    <property type="project" value="UniProtKB-KW"/>
</dbReference>
<feature type="region of interest" description="Disordered" evidence="6">
    <location>
        <begin position="543"/>
        <end position="591"/>
    </location>
</feature>
<proteinExistence type="inferred from homology"/>
<sequence length="1347" mass="148194">MQLGIKAFFATVPRTASIGSKGTPPSDTKNAVAKDVVGIAAVEKPPVDSEVGKAVEDAKVPSLSPSLRKCDPIKDESALKRTDTCDTVETGDQPSDSMDTCRVSTSDASQQDAFDDADESPICRKRSLMFDSGFVPEKLKCTDITDEFIGAHLDVIEDFIAQSSAGGSYTAGQQGGQVGDDASQDTPKGCPTSTVSPNERTASLSPVDNVISSIGTLGSLRASGARPPDVDDEPVQGRRKQARKGARGSSGKADSAASKQAETKYVGHEGDVEELTFVDRGEGEGGAAVATAGKLTVGSEKFSACSQSVDCVTDEERKKYLTCPASQKSRCFKAYVEHYYRYNDTFVFPPWVQIREIRDRNGLRPTDESYDPSTLWVPSRSHRWAVAFRSCHFTECMQQWWYVKQDRFDQLLFFKMGRFYELFYHDACIIQEICNLRWMGSEAKPHVGFPEKSLHIYASACVARGYKVVVVEQTETPQQLEQRNRESGQRQNTVSRAICEIITPGTITRPDMLGTQSKQLLLIAEAVMPPTSAGLPGTMAANAAETPAAPSGDTGDLAQPSTPTARSEKNPSFSNPSTLSSRRRNNRFGFRRRQAEEIKDLPGERFLCVCSMDVSMGTISLGMVDISLGLGELRALVASVNPAEVVVDATTIGSLNELYGMTVYMGFELTSFNCAHQFTPENVGNKDAKIAEVDYGAFEERAKAALGSSNAVYERLMLLLQRYLRSVMLDNLLNYCAVKTLGGDNYQYMTLDGAALTQLELFKSQEGDNSVCLFGFLNKTCCPFGERMLRRWVLKPLMSAKRINARNLTVDFLSRNFSICSTYQDQLSLLPDLERSFGKVLNAAAGCYKMAVYFDEGVFTKIYDLHLLLANFDRLQQHVSTFFSEAAEYGEQCPALLKEMCSSVSKVTTHCEELKARLSVTGLKTCSSRPGVWKESDEVRGRISATKSRLDELLVEIQKTCPSACFVHTKFRYEVELNERDYRRLSNSGKSLEVTSTKAGHVRVRTNRIVSLVNELEEHEFALTQSELTFFQDAVKLLHDRRGVFSGLLVTAAELDCLCSLASVAKHAVIPLVRPEVFERGSSEPYMYVRASAHPVVSQLTPDSFVPNDIHLNHEDYGRLLLITGPNMGGKSTLLRQTALCAIMAQIGSFVAASECKMTVVDRIYTRLGASDNLIQGKSTFLVEMEEVSSILHTGTKDSLVLVDELGRGTSTFDATAIAAACLEKIDSIGCRCLFTTHFQEVCAYALRLPKVTLCHMTASFDDEERTLTFLYKLAQGQCPESHGIHVARLAGIPANVLEMAEKVSRRFRAQKRSPAATLGALLGAHSRGDETMLRALYEELRQPDGP</sequence>
<dbReference type="SUPFAM" id="SSF55271">
    <property type="entry name" value="DNA repair protein MutS, domain I"/>
    <property type="match status" value="1"/>
</dbReference>
<dbReference type="RefSeq" id="XP_028868438.1">
    <property type="nucleotide sequence ID" value="XM_029012605.1"/>
</dbReference>
<feature type="compositionally biased region" description="Low complexity" evidence="6">
    <location>
        <begin position="247"/>
        <end position="259"/>
    </location>
</feature>
<evidence type="ECO:0000256" key="5">
    <source>
        <dbReference type="ARBA" id="ARBA00023125"/>
    </source>
</evidence>
<dbReference type="OrthoDB" id="10252754at2759"/>
<feature type="compositionally biased region" description="Polar residues" evidence="6">
    <location>
        <begin position="191"/>
        <end position="216"/>
    </location>
</feature>
<feature type="domain" description="DNA mismatch repair protein MutS core" evidence="7">
    <location>
        <begin position="768"/>
        <end position="1100"/>
    </location>
</feature>
<evidence type="ECO:0000256" key="6">
    <source>
        <dbReference type="SAM" id="MobiDB-lite"/>
    </source>
</evidence>
<feature type="compositionally biased region" description="Polar residues" evidence="6">
    <location>
        <begin position="559"/>
        <end position="580"/>
    </location>
</feature>
<keyword evidence="3" id="KW-0227">DNA damage</keyword>
<dbReference type="GO" id="GO:0030983">
    <property type="term" value="F:mismatched DNA binding"/>
    <property type="evidence" value="ECO:0007669"/>
    <property type="project" value="InterPro"/>
</dbReference>
<dbReference type="EMBL" id="BDSA01000004">
    <property type="protein sequence ID" value="GBE62195.1"/>
    <property type="molecule type" value="Genomic_DNA"/>
</dbReference>
<feature type="compositionally biased region" description="Polar residues" evidence="6">
    <location>
        <begin position="85"/>
        <end position="105"/>
    </location>
</feature>
<dbReference type="PANTHER" id="PTHR11361:SF148">
    <property type="entry name" value="DNA MISMATCH REPAIR PROTEIN MSH6"/>
    <property type="match status" value="1"/>
</dbReference>
<evidence type="ECO:0000313" key="9">
    <source>
        <dbReference type="EMBL" id="GBE62195.1"/>
    </source>
</evidence>
<name>A0A2H6KGS9_9APIC</name>
<dbReference type="GO" id="GO:0140664">
    <property type="term" value="F:ATP-dependent DNA damage sensor activity"/>
    <property type="evidence" value="ECO:0007669"/>
    <property type="project" value="InterPro"/>
</dbReference>
<protein>
    <submittedName>
        <fullName evidence="9">DNA repair protein</fullName>
    </submittedName>
</protein>
<dbReference type="InterPro" id="IPR027417">
    <property type="entry name" value="P-loop_NTPase"/>
</dbReference>
<dbReference type="Pfam" id="PF00488">
    <property type="entry name" value="MutS_V"/>
    <property type="match status" value="1"/>
</dbReference>
<organism evidence="9 10">
    <name type="scientific">Babesia ovata</name>
    <dbReference type="NCBI Taxonomy" id="189622"/>
    <lineage>
        <taxon>Eukaryota</taxon>
        <taxon>Sar</taxon>
        <taxon>Alveolata</taxon>
        <taxon>Apicomplexa</taxon>
        <taxon>Aconoidasida</taxon>
        <taxon>Piroplasmida</taxon>
        <taxon>Babesiidae</taxon>
        <taxon>Babesia</taxon>
    </lineage>
</organism>
<dbReference type="InterPro" id="IPR007696">
    <property type="entry name" value="DNA_mismatch_repair_MutS_core"/>
</dbReference>
<evidence type="ECO:0000256" key="2">
    <source>
        <dbReference type="ARBA" id="ARBA00022741"/>
    </source>
</evidence>
<feature type="compositionally biased region" description="Basic residues" evidence="6">
    <location>
        <begin position="581"/>
        <end position="591"/>
    </location>
</feature>
<feature type="region of interest" description="Disordered" evidence="6">
    <location>
        <begin position="166"/>
        <end position="268"/>
    </location>
</feature>
<dbReference type="SMART" id="SM00534">
    <property type="entry name" value="MUTSac"/>
    <property type="match status" value="1"/>
</dbReference>
<dbReference type="Gene3D" id="3.40.1170.10">
    <property type="entry name" value="DNA repair protein MutS, domain I"/>
    <property type="match status" value="1"/>
</dbReference>
<dbReference type="GeneID" id="39875965"/>
<keyword evidence="2" id="KW-0547">Nucleotide-binding</keyword>
<dbReference type="InterPro" id="IPR036187">
    <property type="entry name" value="DNA_mismatch_repair_MutS_sf"/>
</dbReference>
<dbReference type="VEuPathDB" id="PiroplasmaDB:BOVATA_036880"/>
<feature type="region of interest" description="Disordered" evidence="6">
    <location>
        <begin position="84"/>
        <end position="118"/>
    </location>
</feature>
<keyword evidence="5" id="KW-0238">DNA-binding</keyword>
<dbReference type="Proteomes" id="UP000236319">
    <property type="component" value="Unassembled WGS sequence"/>
</dbReference>
<dbReference type="Gene3D" id="3.40.50.300">
    <property type="entry name" value="P-loop containing nucleotide triphosphate hydrolases"/>
    <property type="match status" value="1"/>
</dbReference>
<accession>A0A2H6KGS9</accession>
<keyword evidence="10" id="KW-1185">Reference proteome</keyword>
<evidence type="ECO:0000256" key="1">
    <source>
        <dbReference type="ARBA" id="ARBA00006271"/>
    </source>
</evidence>
<dbReference type="Pfam" id="PF01624">
    <property type="entry name" value="MutS_I"/>
    <property type="match status" value="1"/>
</dbReference>
<dbReference type="GO" id="GO:0032301">
    <property type="term" value="C:MutSalpha complex"/>
    <property type="evidence" value="ECO:0007669"/>
    <property type="project" value="TreeGrafter"/>
</dbReference>
<dbReference type="InterPro" id="IPR045076">
    <property type="entry name" value="MutS"/>
</dbReference>
<dbReference type="InterPro" id="IPR007695">
    <property type="entry name" value="DNA_mismatch_repair_MutS-lik_N"/>
</dbReference>
<dbReference type="PANTHER" id="PTHR11361">
    <property type="entry name" value="DNA MISMATCH REPAIR PROTEIN MUTS FAMILY MEMBER"/>
    <property type="match status" value="1"/>
</dbReference>
<dbReference type="Pfam" id="PF05192">
    <property type="entry name" value="MutS_III"/>
    <property type="match status" value="1"/>
</dbReference>
<dbReference type="GO" id="GO:0006298">
    <property type="term" value="P:mismatch repair"/>
    <property type="evidence" value="ECO:0007669"/>
    <property type="project" value="InterPro"/>
</dbReference>
<dbReference type="Gene3D" id="1.10.1420.10">
    <property type="match status" value="2"/>
</dbReference>
<evidence type="ECO:0000256" key="3">
    <source>
        <dbReference type="ARBA" id="ARBA00022763"/>
    </source>
</evidence>
<dbReference type="SUPFAM" id="SSF48334">
    <property type="entry name" value="DNA repair protein MutS, domain III"/>
    <property type="match status" value="1"/>
</dbReference>
<comment type="caution">
    <text evidence="9">The sequence shown here is derived from an EMBL/GenBank/DDBJ whole genome shotgun (WGS) entry which is preliminary data.</text>
</comment>
<comment type="similarity">
    <text evidence="1">Belongs to the DNA mismatch repair MutS family.</text>
</comment>